<gene>
    <name evidence="3 5" type="primary">APRR8</name>
    <name evidence="3" type="synonym">A_TM018A10.20</name>
    <name evidence="3" type="synonym">A_TM018A10_20</name>
    <name evidence="3" type="synonym">PRR8</name>
    <name evidence="3" type="synonym">PSEUDO-RESPONSE REGULATOR 8</name>
    <name evidence="3" type="synonym">pseudo-response regulator 8</name>
    <name evidence="2 3" type="ordered locus">At4g00760</name>
    <name evidence="3" type="ORF">T18A10.1</name>
    <name evidence="3" type="ORF">T18A10_1</name>
</gene>
<evidence type="ECO:0000313" key="3">
    <source>
        <dbReference type="EMBL" id="ANM66535.1"/>
    </source>
</evidence>
<evidence type="ECO:0000313" key="4">
    <source>
        <dbReference type="Proteomes" id="UP000006548"/>
    </source>
</evidence>
<dbReference type="Proteomes" id="UP000006548">
    <property type="component" value="Chromosome 4"/>
</dbReference>
<dbReference type="EMBL" id="CP002687">
    <property type="protein sequence ID" value="ANM66535.1"/>
    <property type="molecule type" value="Genomic_DNA"/>
</dbReference>
<proteinExistence type="predicted"/>
<dbReference type="Araport" id="AT4G00760"/>
<evidence type="ECO:0000313" key="5">
    <source>
        <dbReference type="TAIR" id="AT4G00760"/>
    </source>
</evidence>
<feature type="region of interest" description="Disordered" evidence="1">
    <location>
        <begin position="71"/>
        <end position="126"/>
    </location>
</feature>
<feature type="region of interest" description="Disordered" evidence="1">
    <location>
        <begin position="195"/>
        <end position="225"/>
    </location>
</feature>
<feature type="region of interest" description="Disordered" evidence="1">
    <location>
        <begin position="140"/>
        <end position="172"/>
    </location>
</feature>
<name>A0A1P8B4L5_ARATH</name>
<dbReference type="GeneID" id="828011"/>
<organism evidence="3 4">
    <name type="scientific">Arabidopsis thaliana</name>
    <name type="common">Mouse-ear cress</name>
    <dbReference type="NCBI Taxonomy" id="3702"/>
    <lineage>
        <taxon>Eukaryota</taxon>
        <taxon>Viridiplantae</taxon>
        <taxon>Streptophyta</taxon>
        <taxon>Embryophyta</taxon>
        <taxon>Tracheophyta</taxon>
        <taxon>Spermatophyta</taxon>
        <taxon>Magnoliopsida</taxon>
        <taxon>eudicotyledons</taxon>
        <taxon>Gunneridae</taxon>
        <taxon>Pentapetalae</taxon>
        <taxon>rosids</taxon>
        <taxon>malvids</taxon>
        <taxon>Brassicales</taxon>
        <taxon>Brassicaceae</taxon>
        <taxon>Camelineae</taxon>
        <taxon>Arabidopsis</taxon>
    </lineage>
</organism>
<feature type="compositionally biased region" description="Basic and acidic residues" evidence="1">
    <location>
        <begin position="102"/>
        <end position="125"/>
    </location>
</feature>
<evidence type="ECO:0000256" key="1">
    <source>
        <dbReference type="SAM" id="MobiDB-lite"/>
    </source>
</evidence>
<reference evidence="4" key="2">
    <citation type="journal article" date="2017" name="Plant J.">
        <title>Araport11: a complete reannotation of the Arabidopsis thaliana reference genome.</title>
        <authorList>
            <person name="Cheng C.Y."/>
            <person name="Krishnakumar V."/>
            <person name="Chan A.P."/>
            <person name="Thibaud-Nissen F."/>
            <person name="Schobel S."/>
            <person name="Town C.D."/>
        </authorList>
    </citation>
    <scope>GENOME REANNOTATION</scope>
    <source>
        <strain evidence="4">cv. Columbia</strain>
    </source>
</reference>
<dbReference type="RefSeq" id="NP_001328422.1">
    <property type="nucleotide sequence ID" value="NM_001340267.1"/>
</dbReference>
<reference evidence="3 4" key="1">
    <citation type="journal article" date="1999" name="Nature">
        <title>Sequence and analysis of chromosome 4 of the plant Arabidopsis thaliana.</title>
        <authorList>
            <consortium name="EU"/>
            <consortium name="CSHL and WU Arabidopsis Sequencing Project"/>
            <person name="Mayer K."/>
            <person name="Schuller C."/>
            <person name="Wambutt R."/>
            <person name="Murphy G."/>
            <person name="Volckaert G."/>
            <person name="Pohl T."/>
            <person name="Dusterhoft A."/>
            <person name="Stiekema W."/>
            <person name="Entian K.D."/>
            <person name="Terryn N."/>
            <person name="Harris B."/>
            <person name="Ansorge W."/>
            <person name="Brandt P."/>
            <person name="Grivell L."/>
            <person name="Rieger M."/>
            <person name="Weichselgartner M."/>
            <person name="de Simone V."/>
            <person name="Obermaier B."/>
            <person name="Mache R."/>
            <person name="Muller M."/>
            <person name="Kreis M."/>
            <person name="Delseny M."/>
            <person name="Puigdomenech P."/>
            <person name="Watson M."/>
            <person name="Schmidtheini T."/>
            <person name="Reichert B."/>
            <person name="Portatelle D."/>
            <person name="Perez-Alonso M."/>
            <person name="Boutry M."/>
            <person name="Bancroft I."/>
            <person name="Vos P."/>
            <person name="Hoheisel J."/>
            <person name="Zimmermann W."/>
            <person name="Wedler H."/>
            <person name="Ridley P."/>
            <person name="Langham S.A."/>
            <person name="McCullagh B."/>
            <person name="Bilham L."/>
            <person name="Robben J."/>
            <person name="Van der Schueren J."/>
            <person name="Grymonprez B."/>
            <person name="Chuang Y.J."/>
            <person name="Vandenbussche F."/>
            <person name="Braeken M."/>
            <person name="Weltjens I."/>
            <person name="Voet M."/>
            <person name="Bastiaens I."/>
            <person name="Aert R."/>
            <person name="Defoor E."/>
            <person name="Weitzenegger T."/>
            <person name="Bothe G."/>
            <person name="Ramsperger U."/>
            <person name="Hilbert H."/>
            <person name="Braun M."/>
            <person name="Holzer E."/>
            <person name="Brandt A."/>
            <person name="Peters S."/>
            <person name="van Staveren M."/>
            <person name="Dirske W."/>
            <person name="Mooijman P."/>
            <person name="Klein Lankhorst R."/>
            <person name="Rose M."/>
            <person name="Hauf J."/>
            <person name="Kotter P."/>
            <person name="Berneiser S."/>
            <person name="Hempel S."/>
            <person name="Feldpausch M."/>
            <person name="Lamberth S."/>
            <person name="Van den Daele H."/>
            <person name="De Keyser A."/>
            <person name="Buysshaert C."/>
            <person name="Gielen J."/>
            <person name="Villarroel R."/>
            <person name="De Clercq R."/>
            <person name="Van Montagu M."/>
            <person name="Rogers J."/>
            <person name="Cronin A."/>
            <person name="Quail M."/>
            <person name="Bray-Allen S."/>
            <person name="Clark L."/>
            <person name="Doggett J."/>
            <person name="Hall S."/>
            <person name="Kay M."/>
            <person name="Lennard N."/>
            <person name="McLay K."/>
            <person name="Mayes R."/>
            <person name="Pettett A."/>
            <person name="Rajandream M.A."/>
            <person name="Lyne M."/>
            <person name="Benes V."/>
            <person name="Rechmann S."/>
            <person name="Borkova D."/>
            <person name="Blocker H."/>
            <person name="Scharfe M."/>
            <person name="Grimm M."/>
            <person name="Lohnert T.H."/>
            <person name="Dose S."/>
            <person name="de Haan M."/>
            <person name="Maarse A."/>
            <person name="Schafer M."/>
            <person name="Muller-Auer S."/>
            <person name="Gabel C."/>
            <person name="Fuchs M."/>
            <person name="Fartmann B."/>
            <person name="Granderath K."/>
            <person name="Dauner D."/>
            <person name="Herzl A."/>
            <person name="Neumann S."/>
            <person name="Argiriou A."/>
            <person name="Vitale D."/>
            <person name="Liguori R."/>
            <person name="Piravandi E."/>
            <person name="Massenet O."/>
            <person name="Quigley F."/>
            <person name="Clabauld G."/>
            <person name="Mundlein A."/>
            <person name="Felber R."/>
            <person name="Schnabl S."/>
            <person name="Hiller R."/>
            <person name="Schmidt W."/>
            <person name="Lecharny A."/>
            <person name="Aubourg S."/>
            <person name="Chefdor F."/>
            <person name="Cooke R."/>
            <person name="Berger C."/>
            <person name="Montfort A."/>
            <person name="Casacuberta E."/>
            <person name="Gibbons T."/>
            <person name="Weber N."/>
            <person name="Vandenbol M."/>
            <person name="Bargues M."/>
            <person name="Terol J."/>
            <person name="Torres A."/>
            <person name="Perez-Perez A."/>
            <person name="Purnelle B."/>
            <person name="Bent E."/>
            <person name="Johnson S."/>
            <person name="Tacon D."/>
            <person name="Jesse T."/>
            <person name="Heijnen L."/>
            <person name="Schwarz S."/>
            <person name="Scholler P."/>
            <person name="Heber S."/>
            <person name="Francs P."/>
            <person name="Bielke C."/>
            <person name="Frishman D."/>
            <person name="Haase D."/>
            <person name="Lemcke K."/>
            <person name="Mewes H.W."/>
            <person name="Stocker S."/>
            <person name="Zaccaria P."/>
            <person name="Bevan M."/>
            <person name="Wilson R.K."/>
            <person name="de la Bastide M."/>
            <person name="Habermann K."/>
            <person name="Parnell L."/>
            <person name="Dedhia N."/>
            <person name="Gnoj L."/>
            <person name="Schutz K."/>
            <person name="Huang E."/>
            <person name="Spiegel L."/>
            <person name="Sehkon M."/>
            <person name="Murray J."/>
            <person name="Sheet P."/>
            <person name="Cordes M."/>
            <person name="Abu-Threideh J."/>
            <person name="Stoneking T."/>
            <person name="Kalicki J."/>
            <person name="Graves T."/>
            <person name="Harmon G."/>
            <person name="Edwards J."/>
            <person name="Latreille P."/>
            <person name="Courtney L."/>
            <person name="Cloud J."/>
            <person name="Abbott A."/>
            <person name="Scott K."/>
            <person name="Johnson D."/>
            <person name="Minx P."/>
            <person name="Bentley D."/>
            <person name="Fulton B."/>
            <person name="Miller N."/>
            <person name="Greco T."/>
            <person name="Kemp K."/>
            <person name="Kramer J."/>
            <person name="Fulton L."/>
            <person name="Mardis E."/>
            <person name="Dante M."/>
            <person name="Pepin K."/>
            <person name="Hillier L."/>
            <person name="Nelson J."/>
            <person name="Spieth J."/>
            <person name="Ryan E."/>
            <person name="Andrews S."/>
            <person name="Geisel C."/>
            <person name="Layman D."/>
            <person name="Du H."/>
            <person name="Ali J."/>
            <person name="Berghoff A."/>
            <person name="Jones K."/>
            <person name="Drone K."/>
            <person name="Cotton M."/>
            <person name="Joshu C."/>
            <person name="Antonoiu B."/>
            <person name="Zidanic M."/>
            <person name="Strong C."/>
            <person name="Sun H."/>
            <person name="Lamar B."/>
            <person name="Yordan C."/>
            <person name="Ma P."/>
            <person name="Zhong J."/>
            <person name="Preston R."/>
            <person name="Vil D."/>
            <person name="Shekher M."/>
            <person name="Matero A."/>
            <person name="Shah R."/>
            <person name="Swaby I.K."/>
            <person name="O'Shaughnessy A."/>
            <person name="Rodriguez M."/>
            <person name="Hoffmann J."/>
            <person name="Till S."/>
            <person name="Granat S."/>
            <person name="Shohdy N."/>
            <person name="Hasegawa A."/>
            <person name="Hameed A."/>
            <person name="Lodhi M."/>
            <person name="Johnson A."/>
            <person name="Chen E."/>
            <person name="Marra M."/>
            <person name="Martienssen R."/>
            <person name="McCombie W.R."/>
        </authorList>
    </citation>
    <scope>NUCLEOTIDE SEQUENCE [LARGE SCALE GENOMIC DNA]</scope>
    <source>
        <strain evidence="4">cv. Columbia</strain>
    </source>
</reference>
<dbReference type="TAIR" id="AT4G00760">
    <property type="gene designation" value="APRR8"/>
</dbReference>
<protein>
    <submittedName>
        <fullName evidence="3">Pseudo-response regulator 8</fullName>
    </submittedName>
</protein>
<accession>A0A1P8B4L5</accession>
<dbReference type="AlphaFoldDB" id="A0A1P8B4L5"/>
<sequence length="280" mass="31323">MITVSGAHVKDAIVECLCRGAKLCLEKPLMENDFKILWQFTVSRQRNFRSQIDINPPEKNHSITHTQSLGAELKKNNNNSEVETEDLDKYKDELGQGNKRKERADTDTGEHTEKNNGSDLGDQKKPKLLFADDLQNETLEAVPNIEEANNERKAPTEIKKNGESSEKKSPELVCMEEELQKWSAESFIDLTASVENESQDPLESVGDSVGPHEIPLSPPESSNNNVAAQLQMPTHEALDEEVMQDGLSLSDLEVDLQEGHGSNKELFDKIFTDLAKELKP</sequence>
<evidence type="ECO:0000313" key="2">
    <source>
        <dbReference type="Araport" id="AT4G00760"/>
    </source>
</evidence>
<feature type="compositionally biased region" description="Basic and acidic residues" evidence="1">
    <location>
        <begin position="149"/>
        <end position="170"/>
    </location>
</feature>
<dbReference type="ExpressionAtlas" id="A0A1P8B4L5">
    <property type="expression patterns" value="baseline and differential"/>
</dbReference>
<keyword evidence="4" id="KW-1185">Reference proteome</keyword>